<proteinExistence type="predicted"/>
<evidence type="ECO:0000313" key="3">
    <source>
        <dbReference type="Proteomes" id="UP001158576"/>
    </source>
</evidence>
<keyword evidence="3" id="KW-1185">Reference proteome</keyword>
<evidence type="ECO:0000256" key="1">
    <source>
        <dbReference type="SAM" id="MobiDB-lite"/>
    </source>
</evidence>
<protein>
    <submittedName>
        <fullName evidence="2">Oidioi.mRNA.OKI2018_I69.chr1.g507.t1.cds</fullName>
    </submittedName>
</protein>
<name>A0ABN7SK23_OIKDI</name>
<gene>
    <name evidence="2" type="ORF">OKIOD_LOCUS9272</name>
</gene>
<accession>A0ABN7SK23</accession>
<organism evidence="2 3">
    <name type="scientific">Oikopleura dioica</name>
    <name type="common">Tunicate</name>
    <dbReference type="NCBI Taxonomy" id="34765"/>
    <lineage>
        <taxon>Eukaryota</taxon>
        <taxon>Metazoa</taxon>
        <taxon>Chordata</taxon>
        <taxon>Tunicata</taxon>
        <taxon>Appendicularia</taxon>
        <taxon>Copelata</taxon>
        <taxon>Oikopleuridae</taxon>
        <taxon>Oikopleura</taxon>
    </lineage>
</organism>
<dbReference type="Proteomes" id="UP001158576">
    <property type="component" value="Chromosome 1"/>
</dbReference>
<sequence length="269" mass="31016">MRISKIFFSVCLLAKEIMSSPNSRASYKLKIEDQRMCDEEFIYTCSDGENEEVCGEWVCTDGALEFSTCTVVFDKNQEKSFENVERTCKCHIDVGPFKVFTGCKWIRSLNTEEKPEKESRKSTTSVSTTSSTKTTTTTSTPQITTTIATTFSSSTEKSQSTQERNENSVQSNHQGQPMLLDVVNSEDSNWKEMQKKNFIEEQAEEIEERRSYPIKREKNSRIGKLKTAETTIPRRIIQKDGTYVHAFEFMQHLQQMMFMNGLFQRVLKD</sequence>
<feature type="compositionally biased region" description="Low complexity" evidence="1">
    <location>
        <begin position="122"/>
        <end position="162"/>
    </location>
</feature>
<feature type="region of interest" description="Disordered" evidence="1">
    <location>
        <begin position="114"/>
        <end position="177"/>
    </location>
</feature>
<dbReference type="EMBL" id="OU015566">
    <property type="protein sequence ID" value="CAG5102877.1"/>
    <property type="molecule type" value="Genomic_DNA"/>
</dbReference>
<evidence type="ECO:0000313" key="2">
    <source>
        <dbReference type="EMBL" id="CAG5102877.1"/>
    </source>
</evidence>
<reference evidence="2 3" key="1">
    <citation type="submission" date="2021-04" db="EMBL/GenBank/DDBJ databases">
        <authorList>
            <person name="Bliznina A."/>
        </authorList>
    </citation>
    <scope>NUCLEOTIDE SEQUENCE [LARGE SCALE GENOMIC DNA]</scope>
</reference>